<dbReference type="GeneID" id="36407478"/>
<name>A0A0P1AM96_PLAHL</name>
<reference evidence="2" key="1">
    <citation type="submission" date="2014-09" db="EMBL/GenBank/DDBJ databases">
        <authorList>
            <person name="Sharma Rahul"/>
            <person name="Thines Marco"/>
        </authorList>
    </citation>
    <scope>NUCLEOTIDE SEQUENCE [LARGE SCALE GENOMIC DNA]</scope>
</reference>
<keyword evidence="2" id="KW-1185">Reference proteome</keyword>
<proteinExistence type="predicted"/>
<sequence>MLTLLVSLSVLVVEFIYGTRPGYLLFCLGGLSVVRLSLMARHKAPLGAIRINAIFAEQSRTLMDSRERIRKQIYDGHLPVALLYERWVFPLSGMAPLQGNYSWRPRHSGLGVYFFA</sequence>
<protein>
    <submittedName>
        <fullName evidence="1">Uncharacterized protein</fullName>
    </submittedName>
</protein>
<evidence type="ECO:0000313" key="2">
    <source>
        <dbReference type="Proteomes" id="UP000054928"/>
    </source>
</evidence>
<organism evidence="1 2">
    <name type="scientific">Plasmopara halstedii</name>
    <name type="common">Downy mildew of sunflower</name>
    <dbReference type="NCBI Taxonomy" id="4781"/>
    <lineage>
        <taxon>Eukaryota</taxon>
        <taxon>Sar</taxon>
        <taxon>Stramenopiles</taxon>
        <taxon>Oomycota</taxon>
        <taxon>Peronosporomycetes</taxon>
        <taxon>Peronosporales</taxon>
        <taxon>Peronosporaceae</taxon>
        <taxon>Plasmopara</taxon>
    </lineage>
</organism>
<dbReference type="RefSeq" id="XP_024578490.1">
    <property type="nucleotide sequence ID" value="XM_024727966.1"/>
</dbReference>
<dbReference type="Proteomes" id="UP000054928">
    <property type="component" value="Unassembled WGS sequence"/>
</dbReference>
<accession>A0A0P1AM96</accession>
<dbReference type="AlphaFoldDB" id="A0A0P1AM96"/>
<evidence type="ECO:0000313" key="1">
    <source>
        <dbReference type="EMBL" id="CEG42121.1"/>
    </source>
</evidence>
<dbReference type="EMBL" id="CCYD01000610">
    <property type="protein sequence ID" value="CEG42121.1"/>
    <property type="molecule type" value="Genomic_DNA"/>
</dbReference>